<gene>
    <name evidence="2" type="ORF">MAXJ12_12567</name>
</gene>
<evidence type="ECO:0000313" key="2">
    <source>
        <dbReference type="EMBL" id="EHK56897.1"/>
    </source>
</evidence>
<feature type="domain" description="Bacteriophage tail tape measure N-terminal" evidence="1">
    <location>
        <begin position="173"/>
        <end position="258"/>
    </location>
</feature>
<evidence type="ECO:0000313" key="3">
    <source>
        <dbReference type="Proteomes" id="UP000003250"/>
    </source>
</evidence>
<protein>
    <recommendedName>
        <fullName evidence="1">Bacteriophage tail tape measure N-terminal domain-containing protein</fullName>
    </recommendedName>
</protein>
<dbReference type="EMBL" id="AHAM01000096">
    <property type="protein sequence ID" value="EHK56897.1"/>
    <property type="molecule type" value="Genomic_DNA"/>
</dbReference>
<sequence length="1101" mass="113479">MTTELRTLRVSADMDPAKYVAGANQKVAADKAMTSSAQGVGAAIQQTDTKISQAGDVLARLSRQYVDGYASAQRMQSAVNSLSRGIDAGKISMSQAEPILEGIFRKYGQLGDGAQFAAKGQHEFAAAITSTTARLSAQAVAANTAAAATTRLNAAANQNARGAGNALRGGGNFNASNAAFQVQDIAMMAMMGQSPIATALQQGPQLAMVMQMGGGLSALASGLMSLVSPTMLITVGMTAAAAAAIQYFSKSADETKKSSDVLKDHEAAVKRIEEVWGKAATAADTYGKRSSGAAGFGLSTNIAAMEKRLREMTEPTMFGGSAIGSTITGATEEWLDEIGGPKAFRGTELFKMLSTDIDAMIKAAREGSPDIIGFVRRLEEMGAASGNTGIRGLAGEIANALREVEAFARALADANRLKNELFNTVGPNGMLLSQGTANREDMGNLALFQSQERMAAQRRRDAANASFLQMTAKSPAERSAAARAAAAAQYNDSESAAARADRIDLAGKLALAEAEIGLSEARKERARSLDATMAQQQLEISLIGQTAGEVARLRMEYDLTSKLREEAARNGVAADEKELALIKEKAAEYGRYAEQIARANLNRDLAFERDQLGRSSIDQQIASRLRSAGLAVDLNSPEAQQMRAMDEFTQLRDGIKGFFSDFRSQLVQSGGDIGEALGNSLLNALNKQMDKELDRLFEQLASSLSSWLLGGKGGATGGVAAGGGIIGAVLGGAANDNFSAPAGAVSRGAGGAVDLASNLLGLSEKNPGQINSFLKAGGVDLNAAQTAWCAAFVNSSLEQIGVDGTGSLTANSFLNWGTKIDPSQVLKGDVLVKPNGFGIGQTGGHVGFATGATRMGASGLQLEMLSGNTGGPGLGTGGVGLDWIDAAKLDVRRATEGVGKLGGAAAAATQGLGGFAGGLGQLGNALMSIGGGAGGSGWFSGLMGAFGGLGGAVGHMMSISPLATSFIAGGGVGLFHSGGIAGYASSMRYGVDPRVFIGAPRLHNGGIAGDEVPAILRRGEPVFKSMAHAREVVGGGSQHITIGISEKNGNLRPFVESVVQSDAPPIANQASTKAVSNYSYRQRQGGAAADDHRYKRLKRMG</sequence>
<keyword evidence="3" id="KW-1185">Reference proteome</keyword>
<dbReference type="AlphaFoldDB" id="H0HQT3"/>
<dbReference type="PATRIC" id="fig|1107882.3.peg.2461"/>
<organism evidence="2 3">
    <name type="scientific">Mesorhizobium alhagi CCNWXJ12-2</name>
    <dbReference type="NCBI Taxonomy" id="1107882"/>
    <lineage>
        <taxon>Bacteria</taxon>
        <taxon>Pseudomonadati</taxon>
        <taxon>Pseudomonadota</taxon>
        <taxon>Alphaproteobacteria</taxon>
        <taxon>Hyphomicrobiales</taxon>
        <taxon>Phyllobacteriaceae</taxon>
        <taxon>Allomesorhizobium</taxon>
    </lineage>
</organism>
<evidence type="ECO:0000259" key="1">
    <source>
        <dbReference type="Pfam" id="PF06791"/>
    </source>
</evidence>
<reference evidence="2 3" key="1">
    <citation type="journal article" date="2012" name="J. Bacteriol.">
        <title>Draft Genome Sequence of Mesorhizobium alhagi CCNWXJ12-2T, a Novel Salt-Resistant Species Isolated from the Desert of Northwestern China.</title>
        <authorList>
            <person name="Zhou M."/>
            <person name="Chen W."/>
            <person name="Chen H."/>
            <person name="Wei G."/>
        </authorList>
    </citation>
    <scope>NUCLEOTIDE SEQUENCE [LARGE SCALE GENOMIC DNA]</scope>
    <source>
        <strain evidence="2 3">CCNWXJ12-2</strain>
    </source>
</reference>
<dbReference type="RefSeq" id="WP_008836143.1">
    <property type="nucleotide sequence ID" value="NZ_AHAM01000096.1"/>
</dbReference>
<dbReference type="InterPro" id="IPR009628">
    <property type="entry name" value="Phage_tape_measure_N"/>
</dbReference>
<dbReference type="Proteomes" id="UP000003250">
    <property type="component" value="Unassembled WGS sequence"/>
</dbReference>
<accession>H0HQT3</accession>
<dbReference type="OrthoDB" id="8219583at2"/>
<name>H0HQT3_9HYPH</name>
<proteinExistence type="predicted"/>
<dbReference type="Pfam" id="PF06791">
    <property type="entry name" value="TMP_2"/>
    <property type="match status" value="1"/>
</dbReference>